<evidence type="ECO:0000313" key="1">
    <source>
        <dbReference type="EMBL" id="MDE1478046.1"/>
    </source>
</evidence>
<reference evidence="1" key="2">
    <citation type="journal article" date="2022" name="J. Evol. Biol.">
        <title>Pre- and post-association barriers to host switching in sympatric mutualists.</title>
        <authorList>
            <person name="Dinges Z.M."/>
            <person name="Phillips R.K."/>
            <person name="Lively C.M."/>
            <person name="Bashey F."/>
        </authorList>
    </citation>
    <scope>NUCLEOTIDE SEQUENCE</scope>
    <source>
        <strain evidence="1">MC_266_E_2016</strain>
    </source>
</reference>
<evidence type="ECO:0000313" key="2">
    <source>
        <dbReference type="Proteomes" id="UP001222434"/>
    </source>
</evidence>
<comment type="caution">
    <text evidence="1">The sequence shown here is derived from an EMBL/GenBank/DDBJ whole genome shotgun (WGS) entry which is preliminary data.</text>
</comment>
<dbReference type="EMBL" id="JAILSO010000018">
    <property type="protein sequence ID" value="MDE1478046.1"/>
    <property type="molecule type" value="Genomic_DNA"/>
</dbReference>
<organism evidence="1 2">
    <name type="scientific">Xenorhabdus bovienii</name>
    <name type="common">Xenorhabdus nematophila subsp. bovienii</name>
    <dbReference type="NCBI Taxonomy" id="40576"/>
    <lineage>
        <taxon>Bacteria</taxon>
        <taxon>Pseudomonadati</taxon>
        <taxon>Pseudomonadota</taxon>
        <taxon>Gammaproteobacteria</taxon>
        <taxon>Enterobacterales</taxon>
        <taxon>Morganellaceae</taxon>
        <taxon>Xenorhabdus</taxon>
    </lineage>
</organism>
<accession>A0AAJ1N2S3</accession>
<dbReference type="RefSeq" id="WP_274712170.1">
    <property type="nucleotide sequence ID" value="NZ_JAILSO010000018.1"/>
</dbReference>
<reference evidence="1" key="1">
    <citation type="submission" date="2021-08" db="EMBL/GenBank/DDBJ databases">
        <authorList>
            <person name="Papudeshi B."/>
            <person name="Bashey-Visser F."/>
        </authorList>
    </citation>
    <scope>NUCLEOTIDE SEQUENCE</scope>
    <source>
        <strain evidence="1">MC_266_E_2016</strain>
    </source>
</reference>
<gene>
    <name evidence="1" type="ORF">KKJ01_07265</name>
</gene>
<dbReference type="AlphaFoldDB" id="A0AAJ1N2S3"/>
<sequence>MKTFIFAAIERANTDQQLPIKIKCTAESYQQAKLILSGMYITAWAGQIINRN</sequence>
<dbReference type="Proteomes" id="UP001222434">
    <property type="component" value="Unassembled WGS sequence"/>
</dbReference>
<protein>
    <submittedName>
        <fullName evidence="1">Uncharacterized protein</fullName>
    </submittedName>
</protein>
<name>A0AAJ1N2S3_XENBV</name>
<proteinExistence type="predicted"/>